<accession>A0A0M2R516</accession>
<dbReference type="SUPFAM" id="SSF53613">
    <property type="entry name" value="Ribokinase-like"/>
    <property type="match status" value="1"/>
</dbReference>
<dbReference type="GO" id="GO:0008673">
    <property type="term" value="F:2-dehydro-3-deoxygluconokinase activity"/>
    <property type="evidence" value="ECO:0007669"/>
    <property type="project" value="TreeGrafter"/>
</dbReference>
<dbReference type="PANTHER" id="PTHR43085">
    <property type="entry name" value="HEXOKINASE FAMILY MEMBER"/>
    <property type="match status" value="1"/>
</dbReference>
<evidence type="ECO:0000256" key="3">
    <source>
        <dbReference type="ARBA" id="ARBA00022777"/>
    </source>
</evidence>
<proteinExistence type="inferred from homology"/>
<dbReference type="GO" id="GO:0042840">
    <property type="term" value="P:D-glucuronate catabolic process"/>
    <property type="evidence" value="ECO:0007669"/>
    <property type="project" value="TreeGrafter"/>
</dbReference>
<name>A0A0M2R516_9PROT</name>
<evidence type="ECO:0000259" key="4">
    <source>
        <dbReference type="Pfam" id="PF00294"/>
    </source>
</evidence>
<evidence type="ECO:0000256" key="2">
    <source>
        <dbReference type="ARBA" id="ARBA00022679"/>
    </source>
</evidence>
<dbReference type="GO" id="GO:0019698">
    <property type="term" value="P:D-galacturonate catabolic process"/>
    <property type="evidence" value="ECO:0007669"/>
    <property type="project" value="TreeGrafter"/>
</dbReference>
<dbReference type="CDD" id="cd01166">
    <property type="entry name" value="KdgK"/>
    <property type="match status" value="1"/>
</dbReference>
<dbReference type="PROSITE" id="PS00584">
    <property type="entry name" value="PFKB_KINASES_2"/>
    <property type="match status" value="1"/>
</dbReference>
<dbReference type="InterPro" id="IPR050306">
    <property type="entry name" value="PfkB_Carbo_kinase"/>
</dbReference>
<keyword evidence="3" id="KW-0418">Kinase</keyword>
<feature type="domain" description="Carbohydrate kinase PfkB" evidence="4">
    <location>
        <begin position="20"/>
        <end position="304"/>
    </location>
</feature>
<dbReference type="InterPro" id="IPR002173">
    <property type="entry name" value="Carboh/pur_kinase_PfkB_CS"/>
</dbReference>
<comment type="caution">
    <text evidence="5">The sequence shown here is derived from an EMBL/GenBank/DDBJ whole genome shotgun (WGS) entry which is preliminary data.</text>
</comment>
<dbReference type="PANTHER" id="PTHR43085:SF15">
    <property type="entry name" value="2-DEHYDRO-3-DEOXYGLUCONOKINASE"/>
    <property type="match status" value="1"/>
</dbReference>
<gene>
    <name evidence="5" type="ORF">WH95_10935</name>
</gene>
<keyword evidence="6" id="KW-1185">Reference proteome</keyword>
<evidence type="ECO:0000313" key="6">
    <source>
        <dbReference type="Proteomes" id="UP000034491"/>
    </source>
</evidence>
<keyword evidence="2" id="KW-0808">Transferase</keyword>
<dbReference type="Proteomes" id="UP000034491">
    <property type="component" value="Unassembled WGS sequence"/>
</dbReference>
<dbReference type="GO" id="GO:0006974">
    <property type="term" value="P:DNA damage response"/>
    <property type="evidence" value="ECO:0007669"/>
    <property type="project" value="TreeGrafter"/>
</dbReference>
<organism evidence="5 6">
    <name type="scientific">Kiloniella litopenaei</name>
    <dbReference type="NCBI Taxonomy" id="1549748"/>
    <lineage>
        <taxon>Bacteria</taxon>
        <taxon>Pseudomonadati</taxon>
        <taxon>Pseudomonadota</taxon>
        <taxon>Alphaproteobacteria</taxon>
        <taxon>Rhodospirillales</taxon>
        <taxon>Kiloniellaceae</taxon>
        <taxon>Kiloniella</taxon>
    </lineage>
</organism>
<dbReference type="GO" id="GO:0005829">
    <property type="term" value="C:cytosol"/>
    <property type="evidence" value="ECO:0007669"/>
    <property type="project" value="TreeGrafter"/>
</dbReference>
<dbReference type="Gene3D" id="3.40.1190.20">
    <property type="match status" value="1"/>
</dbReference>
<reference evidence="5 6" key="1">
    <citation type="submission" date="2015-03" db="EMBL/GenBank/DDBJ databases">
        <title>Genome sequence of Kiloniella sp. P1-1, isolated from the gut microflora of Pacific white shrimp, Penaeus vannamei.</title>
        <authorList>
            <person name="Shao Z."/>
            <person name="Wang L."/>
            <person name="Li X."/>
        </authorList>
    </citation>
    <scope>NUCLEOTIDE SEQUENCE [LARGE SCALE GENOMIC DNA]</scope>
    <source>
        <strain evidence="5 6">P1-1</strain>
    </source>
</reference>
<evidence type="ECO:0000313" key="5">
    <source>
        <dbReference type="EMBL" id="KKJ76947.1"/>
    </source>
</evidence>
<dbReference type="PATRIC" id="fig|1549748.8.peg.4270"/>
<evidence type="ECO:0000256" key="1">
    <source>
        <dbReference type="ARBA" id="ARBA00010688"/>
    </source>
</evidence>
<dbReference type="InterPro" id="IPR029056">
    <property type="entry name" value="Ribokinase-like"/>
</dbReference>
<comment type="similarity">
    <text evidence="1">Belongs to the carbohydrate kinase PfkB family.</text>
</comment>
<protein>
    <recommendedName>
        <fullName evidence="4">Carbohydrate kinase PfkB domain-containing protein</fullName>
    </recommendedName>
</protein>
<sequence length="310" mass="33975">MIELSRADISGASASGTEVSGNQRELYQKRYGGDTYNTAYYLAQCAKSAIDVNYVTALGDDTISADMISTFSNAGVNTDLIEKIPGAVPGLYAIQTDENGERSFLYWRSEAPARQLFQTPQSETLKAELMKKDWLYFSGITLAILYPKGREAFFEFCQAFRAQGGKIAFDINYRPRLWASEDEARSIIDRAYAICDLALPSYDDETLLFKVNSPQEAIDRITKLGAKEVVLKNGAEKVYVHSHGQTEKHAIVPATDVKDTTSAGDSFNAGYLYARLSEQDTPTAVKAGANLAKQVIAQTGAIVPVTPPTF</sequence>
<dbReference type="InterPro" id="IPR011611">
    <property type="entry name" value="PfkB_dom"/>
</dbReference>
<dbReference type="EMBL" id="LANI01000009">
    <property type="protein sequence ID" value="KKJ76947.1"/>
    <property type="molecule type" value="Genomic_DNA"/>
</dbReference>
<dbReference type="Pfam" id="PF00294">
    <property type="entry name" value="PfkB"/>
    <property type="match status" value="1"/>
</dbReference>
<dbReference type="STRING" id="1549748.WH95_10935"/>
<dbReference type="AlphaFoldDB" id="A0A0M2R516"/>